<proteinExistence type="predicted"/>
<sequence>MTTAATPEPSRDQHVEVGGVTFPHLPGGLGEMASFESEDDGTQISTTVWESPVPEGSAVDLSVTVVRSERFTDPQAFHDWLVPWQERPAEEAAYEATTINGGAAWLSRDQVLWLVRPGLGATATVDATRIDAASLPSVAQAAHETGSGAVATAK</sequence>
<comment type="caution">
    <text evidence="1">The sequence shown here is derived from an EMBL/GenBank/DDBJ whole genome shotgun (WGS) entry which is preliminary data.</text>
</comment>
<reference evidence="1 2" key="1">
    <citation type="submission" date="2023-03" db="EMBL/GenBank/DDBJ databases">
        <title>YIM 133296 draft genome.</title>
        <authorList>
            <person name="Xiong L."/>
        </authorList>
    </citation>
    <scope>NUCLEOTIDE SEQUENCE [LARGE SCALE GENOMIC DNA]</scope>
    <source>
        <strain evidence="1 2">YIM 133296</strain>
    </source>
</reference>
<name>A0ABT6C3W2_9MICO</name>
<dbReference type="EMBL" id="JAROAV010000008">
    <property type="protein sequence ID" value="MDF8262982.1"/>
    <property type="molecule type" value="Genomic_DNA"/>
</dbReference>
<accession>A0ABT6C3W2</accession>
<gene>
    <name evidence="1" type="ORF">P4R38_01830</name>
</gene>
<organism evidence="1 2">
    <name type="scientific">Luteipulveratus flavus</name>
    <dbReference type="NCBI Taxonomy" id="3031728"/>
    <lineage>
        <taxon>Bacteria</taxon>
        <taxon>Bacillati</taxon>
        <taxon>Actinomycetota</taxon>
        <taxon>Actinomycetes</taxon>
        <taxon>Micrococcales</taxon>
        <taxon>Dermacoccaceae</taxon>
        <taxon>Luteipulveratus</taxon>
    </lineage>
</organism>
<evidence type="ECO:0000313" key="1">
    <source>
        <dbReference type="EMBL" id="MDF8262982.1"/>
    </source>
</evidence>
<dbReference type="Proteomes" id="UP001528912">
    <property type="component" value="Unassembled WGS sequence"/>
</dbReference>
<dbReference type="RefSeq" id="WP_277190799.1">
    <property type="nucleotide sequence ID" value="NZ_JAROAV010000008.1"/>
</dbReference>
<keyword evidence="2" id="KW-1185">Reference proteome</keyword>
<evidence type="ECO:0000313" key="2">
    <source>
        <dbReference type="Proteomes" id="UP001528912"/>
    </source>
</evidence>
<protein>
    <submittedName>
        <fullName evidence="1">Uncharacterized protein</fullName>
    </submittedName>
</protein>